<sequence length="676" mass="73294">MSKSFSSKKPSPFPPPTPKAIGTSCTKKKKSPRSPLQDLNRISSSSNSSYASSNVSIEPPKGCLKFLSSSSFKTPVSRPRNLSKTPNSVPDAPSLKQSKSKSSRENLSKANLGLQTKRLTSDRVPRTVRKNPMCLYQWQSGKKSGSRVSQKSKPCSALNEHGKTLPTLPSSSEELKWKEDRLEGINDSSVEHSQLKSCPSDATMTPLSKKVSWSDLDSTVYGDVEENLNRSTSRTPPIHSSLSPEIQGGSLVSTTTPACYGAGYVVSGVTDKRKCRPRGILTVEDNYSGFDKMGASIFDDDNEKKFTGVNKNLSPSLLPSPSEALVLWLSSPRNKGKKVLNRKSEIVLGECQGLVESISLGYSASPTSSSKTFWNISDSSDLSGAANGAGRKTSPSISPTGLSQCQAPFGSILSPSFPSILFSPNSTPNCSQHSSEKEKNDHHHLMDGNSPFSRNSLGSGNIIQTPQSDSSSDLHIGLSSVHADNQKEDNFNSDLTSLTDVLLSQDFLLNSSAQLEDSVHSSFQFDCSTVPYEPIDLRKLPNFSDDHDPWLSSSTIENVSQSRMRISWREGLMSQYEEDEFDCCRCLSDEEVLSNECCNKLSDPEVDVEDGNKNSDVGIVETLANKLGIYGPDKEVFPALLSSSCAESISTDGGGLVASTEGSDWTSCYKNKIFEL</sequence>
<evidence type="ECO:0000313" key="3">
    <source>
        <dbReference type="Proteomes" id="UP000188354"/>
    </source>
</evidence>
<feature type="compositionally biased region" description="Low complexity" evidence="1">
    <location>
        <begin position="1"/>
        <end position="10"/>
    </location>
</feature>
<accession>A0A1J7HKE7</accession>
<keyword evidence="3" id="KW-1185">Reference proteome</keyword>
<proteinExistence type="predicted"/>
<feature type="region of interest" description="Disordered" evidence="1">
    <location>
        <begin position="229"/>
        <end position="249"/>
    </location>
</feature>
<dbReference type="Proteomes" id="UP000188354">
    <property type="component" value="Chromosome LG04"/>
</dbReference>
<protein>
    <submittedName>
        <fullName evidence="2">Uncharacterized protein</fullName>
    </submittedName>
</protein>
<feature type="compositionally biased region" description="Polar residues" evidence="1">
    <location>
        <begin position="450"/>
        <end position="473"/>
    </location>
</feature>
<evidence type="ECO:0000256" key="1">
    <source>
        <dbReference type="SAM" id="MobiDB-lite"/>
    </source>
</evidence>
<dbReference type="Gramene" id="OIW13140">
    <property type="protein sequence ID" value="OIW13140"/>
    <property type="gene ID" value="TanjilG_32121"/>
</dbReference>
<feature type="region of interest" description="Disordered" evidence="1">
    <location>
        <begin position="139"/>
        <end position="171"/>
    </location>
</feature>
<dbReference type="PANTHER" id="PTHR36022">
    <property type="entry name" value="GPI-ANCHORED ADHESIN-LIKE PROTEIN"/>
    <property type="match status" value="1"/>
</dbReference>
<name>A0A1J7HKE7_LUPAN</name>
<feature type="compositionally biased region" description="Low complexity" evidence="1">
    <location>
        <begin position="43"/>
        <end position="56"/>
    </location>
</feature>
<dbReference type="EMBL" id="CM007364">
    <property type="protein sequence ID" value="OIW13140.1"/>
    <property type="molecule type" value="Genomic_DNA"/>
</dbReference>
<dbReference type="KEGG" id="lang:109346154"/>
<dbReference type="STRING" id="3871.A0A1J7HKE7"/>
<feature type="compositionally biased region" description="Polar residues" evidence="1">
    <location>
        <begin position="71"/>
        <end position="88"/>
    </location>
</feature>
<gene>
    <name evidence="2" type="ORF">TanjilG_32121</name>
</gene>
<feature type="region of interest" description="Disordered" evidence="1">
    <location>
        <begin position="71"/>
        <end position="118"/>
    </location>
</feature>
<feature type="region of interest" description="Disordered" evidence="1">
    <location>
        <begin position="1"/>
        <end position="56"/>
    </location>
</feature>
<dbReference type="OrthoDB" id="1921902at2759"/>
<dbReference type="AlphaFoldDB" id="A0A1J7HKE7"/>
<feature type="compositionally biased region" description="Basic and acidic residues" evidence="1">
    <location>
        <begin position="434"/>
        <end position="446"/>
    </location>
</feature>
<dbReference type="OMA" id="PCHENDH"/>
<feature type="compositionally biased region" description="Polar residues" evidence="1">
    <location>
        <begin position="139"/>
        <end position="153"/>
    </location>
</feature>
<feature type="region of interest" description="Disordered" evidence="1">
    <location>
        <begin position="425"/>
        <end position="475"/>
    </location>
</feature>
<evidence type="ECO:0000313" key="2">
    <source>
        <dbReference type="EMBL" id="OIW13140.1"/>
    </source>
</evidence>
<reference evidence="2 3" key="1">
    <citation type="journal article" date="2017" name="Plant Biotechnol. J.">
        <title>A comprehensive draft genome sequence for lupin (Lupinus angustifolius), an emerging health food: insights into plant-microbe interactions and legume evolution.</title>
        <authorList>
            <person name="Hane J.K."/>
            <person name="Ming Y."/>
            <person name="Kamphuis L.G."/>
            <person name="Nelson M.N."/>
            <person name="Garg G."/>
            <person name="Atkins C.A."/>
            <person name="Bayer P.E."/>
            <person name="Bravo A."/>
            <person name="Bringans S."/>
            <person name="Cannon S."/>
            <person name="Edwards D."/>
            <person name="Foley R."/>
            <person name="Gao L.L."/>
            <person name="Harrison M.J."/>
            <person name="Huang W."/>
            <person name="Hurgobin B."/>
            <person name="Li S."/>
            <person name="Liu C.W."/>
            <person name="McGrath A."/>
            <person name="Morahan G."/>
            <person name="Murray J."/>
            <person name="Weller J."/>
            <person name="Jian J."/>
            <person name="Singh K.B."/>
        </authorList>
    </citation>
    <scope>NUCLEOTIDE SEQUENCE [LARGE SCALE GENOMIC DNA]</scope>
    <source>
        <strain evidence="3">cv. Tanjil</strain>
        <tissue evidence="2">Whole plant</tissue>
    </source>
</reference>
<organism evidence="2 3">
    <name type="scientific">Lupinus angustifolius</name>
    <name type="common">Narrow-leaved blue lupine</name>
    <dbReference type="NCBI Taxonomy" id="3871"/>
    <lineage>
        <taxon>Eukaryota</taxon>
        <taxon>Viridiplantae</taxon>
        <taxon>Streptophyta</taxon>
        <taxon>Embryophyta</taxon>
        <taxon>Tracheophyta</taxon>
        <taxon>Spermatophyta</taxon>
        <taxon>Magnoliopsida</taxon>
        <taxon>eudicotyledons</taxon>
        <taxon>Gunneridae</taxon>
        <taxon>Pentapetalae</taxon>
        <taxon>rosids</taxon>
        <taxon>fabids</taxon>
        <taxon>Fabales</taxon>
        <taxon>Fabaceae</taxon>
        <taxon>Papilionoideae</taxon>
        <taxon>50 kb inversion clade</taxon>
        <taxon>genistoids sensu lato</taxon>
        <taxon>core genistoids</taxon>
        <taxon>Genisteae</taxon>
        <taxon>Lupinus</taxon>
    </lineage>
</organism>
<dbReference type="PANTHER" id="PTHR36022:SF1">
    <property type="entry name" value="GPI-ANCHORED ADHESIN-LIKE PROTEIN"/>
    <property type="match status" value="1"/>
</dbReference>